<dbReference type="GO" id="GO:0005634">
    <property type="term" value="C:nucleus"/>
    <property type="evidence" value="ECO:0007669"/>
    <property type="project" value="TreeGrafter"/>
</dbReference>
<proteinExistence type="evidence at transcript level"/>
<reference evidence="1" key="1">
    <citation type="submission" date="2011-09" db="EMBL/GenBank/DDBJ databases">
        <title>The odds of duplicate gene persistence after polyploidization.</title>
        <authorList>
            <person name="Chain F.J.J."/>
            <person name="Evans B.J."/>
            <person name="Dushoff J."/>
        </authorList>
    </citation>
    <scope>NUCLEOTIDE SEQUENCE</scope>
    <source>
        <tissue evidence="1">Liver</tissue>
    </source>
</reference>
<dbReference type="PANTHER" id="PTHR24411:SF3">
    <property type="entry name" value="NUCLEAR FACTOR ERYTHROID 2-RELATED FACTOR 2"/>
    <property type="match status" value="1"/>
</dbReference>
<sequence length="195" mass="22101">MMEIEIPQPLQSQQDMDLIDILWKQDIDLGVGREVFDYNQRQKSFDECLKILADTFQLSGNEASSMAYQTLETSVPIENNQTFLNPEHSSEAVGTLQSIGGENMNAVEQAWEEILSLPELQCLNSEVESIGDLSMYPNPESITITETPEEEDGNIVELESDLDKLKYERKLLAERGEYNNSLSLLKQLGTLYMEV</sequence>
<dbReference type="InterPro" id="IPR047167">
    <property type="entry name" value="NFE2-like"/>
</dbReference>
<dbReference type="GO" id="GO:0034599">
    <property type="term" value="P:cellular response to oxidative stress"/>
    <property type="evidence" value="ECO:0007669"/>
    <property type="project" value="TreeGrafter"/>
</dbReference>
<dbReference type="GO" id="GO:0000978">
    <property type="term" value="F:RNA polymerase II cis-regulatory region sequence-specific DNA binding"/>
    <property type="evidence" value="ECO:0007669"/>
    <property type="project" value="InterPro"/>
</dbReference>
<feature type="non-terminal residue" evidence="1">
    <location>
        <position position="1"/>
    </location>
</feature>
<dbReference type="EMBL" id="JP286501">
    <property type="protein sequence ID" value="AEQ16695.1"/>
    <property type="molecule type" value="mRNA"/>
</dbReference>
<accession>G5DZD7</accession>
<dbReference type="AlphaFoldDB" id="G5DZD7"/>
<feature type="non-terminal residue" evidence="1">
    <location>
        <position position="195"/>
    </location>
</feature>
<protein>
    <submittedName>
        <fullName evidence="1">Putative nuclear factor (Erythroid-derived 2)</fullName>
    </submittedName>
</protein>
<organism evidence="1">
    <name type="scientific">Pipa carvalhoi</name>
    <name type="common">Carvalho's Surinam toad</name>
    <dbReference type="NCBI Taxonomy" id="191480"/>
    <lineage>
        <taxon>Eukaryota</taxon>
        <taxon>Metazoa</taxon>
        <taxon>Chordata</taxon>
        <taxon>Craniata</taxon>
        <taxon>Vertebrata</taxon>
        <taxon>Euteleostomi</taxon>
        <taxon>Amphibia</taxon>
        <taxon>Batrachia</taxon>
        <taxon>Anura</taxon>
        <taxon>Pipoidea</taxon>
        <taxon>Pipidae</taxon>
        <taxon>Pipinae</taxon>
        <taxon>Pipa</taxon>
    </lineage>
</organism>
<dbReference type="GO" id="GO:0000981">
    <property type="term" value="F:DNA-binding transcription factor activity, RNA polymerase II-specific"/>
    <property type="evidence" value="ECO:0007669"/>
    <property type="project" value="TreeGrafter"/>
</dbReference>
<dbReference type="PANTHER" id="PTHR24411">
    <property type="entry name" value="NUCLEAR FACTOR ERYTHROID 2-RELATED FACTOR"/>
    <property type="match status" value="1"/>
</dbReference>
<name>G5DZD7_9PIPI</name>
<evidence type="ECO:0000313" key="1">
    <source>
        <dbReference type="EMBL" id="AEQ16695.1"/>
    </source>
</evidence>